<comment type="catalytic activity">
    <reaction evidence="1">
        <text>beta-D-ribopyranose = beta-D-ribofuranose</text>
        <dbReference type="Rhea" id="RHEA:25432"/>
        <dbReference type="ChEBI" id="CHEBI:27476"/>
        <dbReference type="ChEBI" id="CHEBI:47002"/>
        <dbReference type="EC" id="5.4.99.62"/>
    </reaction>
</comment>
<dbReference type="Pfam" id="PF05025">
    <property type="entry name" value="RbsD_FucU"/>
    <property type="match status" value="1"/>
</dbReference>
<dbReference type="GO" id="GO:0006004">
    <property type="term" value="P:fucose metabolic process"/>
    <property type="evidence" value="ECO:0007669"/>
    <property type="project" value="TreeGrafter"/>
</dbReference>
<comment type="catalytic activity">
    <reaction evidence="3">
        <text>alpha-L-fucose = beta-L-fucose</text>
        <dbReference type="Rhea" id="RHEA:25580"/>
        <dbReference type="ChEBI" id="CHEBI:42548"/>
        <dbReference type="ChEBI" id="CHEBI:42589"/>
        <dbReference type="EC" id="5.1.3.29"/>
    </reaction>
</comment>
<keyword evidence="6" id="KW-1185">Reference proteome</keyword>
<evidence type="ECO:0000256" key="2">
    <source>
        <dbReference type="ARBA" id="ARBA00023235"/>
    </source>
</evidence>
<dbReference type="InterPro" id="IPR050443">
    <property type="entry name" value="RbsD/FucU_mutarotase"/>
</dbReference>
<dbReference type="GO" id="GO:0042806">
    <property type="term" value="F:fucose binding"/>
    <property type="evidence" value="ECO:0007669"/>
    <property type="project" value="TreeGrafter"/>
</dbReference>
<dbReference type="InterPro" id="IPR007721">
    <property type="entry name" value="RbsD_FucU"/>
</dbReference>
<comment type="caution">
    <text evidence="5">The sequence shown here is derived from an EMBL/GenBank/DDBJ whole genome shotgun (WGS) entry which is preliminary data.</text>
</comment>
<dbReference type="Gene3D" id="3.40.1650.10">
    <property type="entry name" value="RbsD-like domain"/>
    <property type="match status" value="1"/>
</dbReference>
<dbReference type="AlphaFoldDB" id="A0A2G3E9D0"/>
<evidence type="ECO:0000313" key="6">
    <source>
        <dbReference type="Proteomes" id="UP000224317"/>
    </source>
</evidence>
<proteinExistence type="predicted"/>
<evidence type="ECO:0000256" key="1">
    <source>
        <dbReference type="ARBA" id="ARBA00000223"/>
    </source>
</evidence>
<dbReference type="InterPro" id="IPR023750">
    <property type="entry name" value="RbsD-like_sf"/>
</dbReference>
<evidence type="ECO:0000313" key="5">
    <source>
        <dbReference type="EMBL" id="PHU39909.1"/>
    </source>
</evidence>
<dbReference type="PANTHER" id="PTHR31690:SF4">
    <property type="entry name" value="FUCOSE MUTAROTASE"/>
    <property type="match status" value="1"/>
</dbReference>
<accession>A0A2G3E9D0</accession>
<gene>
    <name evidence="5" type="ORF">CSX00_08340</name>
    <name evidence="4" type="ORF">CSX01_05530</name>
</gene>
<reference evidence="5" key="2">
    <citation type="submission" date="2017-10" db="EMBL/GenBank/DDBJ databases">
        <authorList>
            <person name="Banno H."/>
            <person name="Chua N.-H."/>
        </authorList>
    </citation>
    <scope>NUCLEOTIDE SEQUENCE [LARGE SCALE GENOMIC DNA]</scope>
    <source>
        <strain evidence="5">JK10</strain>
        <strain evidence="4">JK626</strain>
    </source>
</reference>
<name>A0A2G3E9D0_9FIRM</name>
<evidence type="ECO:0000313" key="4">
    <source>
        <dbReference type="EMBL" id="PHU34802.1"/>
    </source>
</evidence>
<dbReference type="Proteomes" id="UP000224317">
    <property type="component" value="Unassembled WGS sequence"/>
</dbReference>
<dbReference type="PANTHER" id="PTHR31690">
    <property type="entry name" value="FUCOSE MUTAROTASE"/>
    <property type="match status" value="1"/>
</dbReference>
<protein>
    <submittedName>
        <fullName evidence="5">Fucose isomerase</fullName>
    </submittedName>
</protein>
<dbReference type="EMBL" id="PDYH01000033">
    <property type="protein sequence ID" value="PHU39909.1"/>
    <property type="molecule type" value="Genomic_DNA"/>
</dbReference>
<keyword evidence="2 5" id="KW-0413">Isomerase</keyword>
<evidence type="ECO:0000256" key="3">
    <source>
        <dbReference type="ARBA" id="ARBA00036324"/>
    </source>
</evidence>
<dbReference type="SUPFAM" id="SSF102546">
    <property type="entry name" value="RbsD-like"/>
    <property type="match status" value="1"/>
</dbReference>
<dbReference type="RefSeq" id="WP_099391719.1">
    <property type="nucleotide sequence ID" value="NZ_PDYF01000011.1"/>
</dbReference>
<dbReference type="GO" id="GO:0062193">
    <property type="term" value="F:D-ribose pyranase activity"/>
    <property type="evidence" value="ECO:0007669"/>
    <property type="project" value="UniProtKB-EC"/>
</dbReference>
<reference evidence="5" key="1">
    <citation type="submission" date="2017-10" db="EMBL/GenBank/DDBJ databases">
        <title>Resolving the taxonomy of Roseburia spp., Eubacterium rectale and Agathobacter spp. through phylogenomic analysis.</title>
        <authorList>
            <person name="Sheridan P.O."/>
            <person name="Walker A.W."/>
            <person name="Duncan S.H."/>
            <person name="Scott K.P."/>
            <person name="Toole P.W.O."/>
            <person name="Luis P."/>
            <person name="Flint H.J."/>
        </authorList>
    </citation>
    <scope>NUCLEOTIDE SEQUENCE [LARGE SCALE GENOMIC DNA]</scope>
    <source>
        <strain evidence="5">JK10</strain>
        <strain evidence="4">JK626</strain>
    </source>
</reference>
<sequence>MLKGIPTILSPELLKVLDEMGHTDEIVIADGNFPGHSFGKPVIRLDGHGVPEILDAILQVFPLDTYPNKKGEIDPPCTLMALEPGDVGKVATPIWDEYKNIVKKYDDRGAGAFKEINKWDFYDQTRDKSTCVIMSTETAIYANIILRKGVVINN</sequence>
<organism evidence="5 6">
    <name type="scientific">Pseudobutyrivibrio ruminis</name>
    <dbReference type="NCBI Taxonomy" id="46206"/>
    <lineage>
        <taxon>Bacteria</taxon>
        <taxon>Bacillati</taxon>
        <taxon>Bacillota</taxon>
        <taxon>Clostridia</taxon>
        <taxon>Lachnospirales</taxon>
        <taxon>Lachnospiraceae</taxon>
        <taxon>Pseudobutyrivibrio</taxon>
    </lineage>
</organism>
<dbReference type="Proteomes" id="UP000225889">
    <property type="component" value="Unassembled WGS sequence"/>
</dbReference>
<dbReference type="EMBL" id="PDYF01000011">
    <property type="protein sequence ID" value="PHU34802.1"/>
    <property type="molecule type" value="Genomic_DNA"/>
</dbReference>
<dbReference type="GO" id="GO:0036373">
    <property type="term" value="F:L-fucose mutarotase activity"/>
    <property type="evidence" value="ECO:0007669"/>
    <property type="project" value="UniProtKB-EC"/>
</dbReference>